<evidence type="ECO:0000313" key="15">
    <source>
        <dbReference type="EMBL" id="CAK9329973.1"/>
    </source>
</evidence>
<evidence type="ECO:0000256" key="5">
    <source>
        <dbReference type="ARBA" id="ARBA00022741"/>
    </source>
</evidence>
<dbReference type="PROSITE" id="PS00107">
    <property type="entry name" value="PROTEIN_KINASE_ATP"/>
    <property type="match status" value="1"/>
</dbReference>
<proteinExistence type="predicted"/>
<dbReference type="EC" id="2.7.11.1" evidence="2"/>
<evidence type="ECO:0000256" key="4">
    <source>
        <dbReference type="ARBA" id="ARBA00022729"/>
    </source>
</evidence>
<dbReference type="EMBL" id="OZ021743">
    <property type="protein sequence ID" value="CAK9329973.1"/>
    <property type="molecule type" value="Genomic_DNA"/>
</dbReference>
<evidence type="ECO:0000256" key="9">
    <source>
        <dbReference type="ARBA" id="ARBA00047899"/>
    </source>
</evidence>
<keyword evidence="6" id="KW-0418">Kinase</keyword>
<dbReference type="Gene3D" id="1.10.510.10">
    <property type="entry name" value="Transferase(Phosphotransferase) domain 1"/>
    <property type="match status" value="1"/>
</dbReference>
<sequence>MWVVVEEQVKFPTSFSFLISLLCLPIVEESNFISPSIFPQLPLMAFKIQTLFKPSLICFFTFIFFSISASETFNDCAPRNCGHGPVIKYPFWIDGEQDSSCGYPDFKIKCSRHYYPVLEISSEDFVVEDIFYQSNSFLLVSAAAAYNDEHSCPLSDISLDRKPFHYTSDNEDFFFFYDCPLVHKDYIYELNCTTNKTQFSFATFHKDFLEFENFPLQSCHSSIRVPVRKNSTANLTDLRQMSYVDIWKRGFVLNWTAQDCSKCEQSGGYCRLENNKFVCSCSDGTHSNSCKQEKSKTRRKIITGLCSGFGALLLTFLVLGICYRWRQLRRRRSHALPYVQRSIPSNPPNPPNPSSVEEVENGGTYLGVHLFSYKELEEATNHFDSNKELGDGGFGTVYYGLLKDGRAVAVKRLYESNFKRVEQFMNEVEILARLRHRNLVSLYGCTSRSSHELLLVYEYVPNGTVADHLHGKLAKSGKLPWCTRMKIAIETASALVYLHASEIIHRDVKTNNILLDNNYCVKVADFGLSRLFPLDVTHVSTAPQGTPGYVDPEYHQCYQLSDKSDVFSFGVVLVELISSMPAVDITRHRQEINLFNMAINKIQSHTLHELVDPSLGFKTDYKIQDMITSVAELAFRCLQSMKDERPTMMEVLDTLNIIQKQNAEKTTDREADISDDAVLLKNGYGSSPSSVSVSWVSSNTSTATNETISS</sequence>
<keyword evidence="13" id="KW-0812">Transmembrane</keyword>
<evidence type="ECO:0000259" key="14">
    <source>
        <dbReference type="PROSITE" id="PS50011"/>
    </source>
</evidence>
<keyword evidence="16" id="KW-1185">Reference proteome</keyword>
<dbReference type="InterPro" id="IPR000719">
    <property type="entry name" value="Prot_kinase_dom"/>
</dbReference>
<keyword evidence="5 11" id="KW-0547">Nucleotide-binding</keyword>
<reference evidence="15 16" key="1">
    <citation type="submission" date="2024-03" db="EMBL/GenBank/DDBJ databases">
        <authorList>
            <person name="Gkanogiannis A."/>
            <person name="Becerra Lopez-Lavalle L."/>
        </authorList>
    </citation>
    <scope>NUCLEOTIDE SEQUENCE [LARGE SCALE GENOMIC DNA]</scope>
</reference>
<evidence type="ECO:0000256" key="10">
    <source>
        <dbReference type="ARBA" id="ARBA00048679"/>
    </source>
</evidence>
<dbReference type="Gene3D" id="3.30.200.20">
    <property type="entry name" value="Phosphorylase Kinase, domain 1"/>
    <property type="match status" value="1"/>
</dbReference>
<evidence type="ECO:0000256" key="7">
    <source>
        <dbReference type="ARBA" id="ARBA00022840"/>
    </source>
</evidence>
<evidence type="ECO:0000256" key="8">
    <source>
        <dbReference type="ARBA" id="ARBA00023180"/>
    </source>
</evidence>
<dbReference type="InterPro" id="IPR032872">
    <property type="entry name" value="WAK_assoc_C"/>
</dbReference>
<evidence type="ECO:0000256" key="11">
    <source>
        <dbReference type="PROSITE-ProRule" id="PRU10141"/>
    </source>
</evidence>
<evidence type="ECO:0000256" key="3">
    <source>
        <dbReference type="ARBA" id="ARBA00022679"/>
    </source>
</evidence>
<comment type="subcellular location">
    <subcellularLocation>
        <location evidence="1">Membrane</location>
        <topology evidence="1">Single-pass membrane protein</topology>
    </subcellularLocation>
</comment>
<dbReference type="SMART" id="SM00220">
    <property type="entry name" value="S_TKc"/>
    <property type="match status" value="1"/>
</dbReference>
<comment type="catalytic activity">
    <reaction evidence="9">
        <text>L-threonyl-[protein] + ATP = O-phospho-L-threonyl-[protein] + ADP + H(+)</text>
        <dbReference type="Rhea" id="RHEA:46608"/>
        <dbReference type="Rhea" id="RHEA-COMP:11060"/>
        <dbReference type="Rhea" id="RHEA-COMP:11605"/>
        <dbReference type="ChEBI" id="CHEBI:15378"/>
        <dbReference type="ChEBI" id="CHEBI:30013"/>
        <dbReference type="ChEBI" id="CHEBI:30616"/>
        <dbReference type="ChEBI" id="CHEBI:61977"/>
        <dbReference type="ChEBI" id="CHEBI:456216"/>
        <dbReference type="EC" id="2.7.11.1"/>
    </reaction>
</comment>
<evidence type="ECO:0000256" key="2">
    <source>
        <dbReference type="ARBA" id="ARBA00012513"/>
    </source>
</evidence>
<accession>A0ABP0ZB28</accession>
<keyword evidence="13" id="KW-0472">Membrane</keyword>
<feature type="binding site" evidence="11">
    <location>
        <position position="411"/>
    </location>
    <ligand>
        <name>ATP</name>
        <dbReference type="ChEBI" id="CHEBI:30616"/>
    </ligand>
</feature>
<feature type="domain" description="Protein kinase" evidence="14">
    <location>
        <begin position="383"/>
        <end position="658"/>
    </location>
</feature>
<dbReference type="PROSITE" id="PS00108">
    <property type="entry name" value="PROTEIN_KINASE_ST"/>
    <property type="match status" value="1"/>
</dbReference>
<protein>
    <recommendedName>
        <fullName evidence="2">non-specific serine/threonine protein kinase</fullName>
        <ecNumber evidence="2">2.7.11.1</ecNumber>
    </recommendedName>
</protein>
<evidence type="ECO:0000256" key="13">
    <source>
        <dbReference type="SAM" id="Phobius"/>
    </source>
</evidence>
<comment type="catalytic activity">
    <reaction evidence="10">
        <text>L-seryl-[protein] + ATP = O-phospho-L-seryl-[protein] + ADP + H(+)</text>
        <dbReference type="Rhea" id="RHEA:17989"/>
        <dbReference type="Rhea" id="RHEA-COMP:9863"/>
        <dbReference type="Rhea" id="RHEA-COMP:11604"/>
        <dbReference type="ChEBI" id="CHEBI:15378"/>
        <dbReference type="ChEBI" id="CHEBI:29999"/>
        <dbReference type="ChEBI" id="CHEBI:30616"/>
        <dbReference type="ChEBI" id="CHEBI:83421"/>
        <dbReference type="ChEBI" id="CHEBI:456216"/>
        <dbReference type="EC" id="2.7.11.1"/>
    </reaction>
</comment>
<dbReference type="Pfam" id="PF14380">
    <property type="entry name" value="WAK_assoc"/>
    <property type="match status" value="1"/>
</dbReference>
<dbReference type="Pfam" id="PF13947">
    <property type="entry name" value="GUB_WAK_bind"/>
    <property type="match status" value="1"/>
</dbReference>
<keyword evidence="3" id="KW-0808">Transferase</keyword>
<dbReference type="Pfam" id="PF00069">
    <property type="entry name" value="Pkinase"/>
    <property type="match status" value="1"/>
</dbReference>
<dbReference type="Proteomes" id="UP001642487">
    <property type="component" value="Chromosome 9"/>
</dbReference>
<dbReference type="InterPro" id="IPR025287">
    <property type="entry name" value="WAK_GUB"/>
</dbReference>
<name>A0ABP0ZB28_9ROSI</name>
<gene>
    <name evidence="15" type="ORF">CITCOLO1_LOCUS22453</name>
</gene>
<dbReference type="InterPro" id="IPR011009">
    <property type="entry name" value="Kinase-like_dom_sf"/>
</dbReference>
<dbReference type="SUPFAM" id="SSF56112">
    <property type="entry name" value="Protein kinase-like (PK-like)"/>
    <property type="match status" value="1"/>
</dbReference>
<keyword evidence="8" id="KW-0325">Glycoprotein</keyword>
<keyword evidence="7 11" id="KW-0067">ATP-binding</keyword>
<dbReference type="InterPro" id="IPR008271">
    <property type="entry name" value="Ser/Thr_kinase_AS"/>
</dbReference>
<feature type="transmembrane region" description="Helical" evidence="13">
    <location>
        <begin position="301"/>
        <end position="323"/>
    </location>
</feature>
<keyword evidence="4" id="KW-0732">Signal</keyword>
<organism evidence="15 16">
    <name type="scientific">Citrullus colocynthis</name>
    <name type="common">colocynth</name>
    <dbReference type="NCBI Taxonomy" id="252529"/>
    <lineage>
        <taxon>Eukaryota</taxon>
        <taxon>Viridiplantae</taxon>
        <taxon>Streptophyta</taxon>
        <taxon>Embryophyta</taxon>
        <taxon>Tracheophyta</taxon>
        <taxon>Spermatophyta</taxon>
        <taxon>Magnoliopsida</taxon>
        <taxon>eudicotyledons</taxon>
        <taxon>Gunneridae</taxon>
        <taxon>Pentapetalae</taxon>
        <taxon>rosids</taxon>
        <taxon>fabids</taxon>
        <taxon>Cucurbitales</taxon>
        <taxon>Cucurbitaceae</taxon>
        <taxon>Benincaseae</taxon>
        <taxon>Citrullus</taxon>
    </lineage>
</organism>
<dbReference type="PANTHER" id="PTHR46008:SF2">
    <property type="entry name" value="LEAF RUST 10 DISEASE-RESISTANCE LOCUS RECEPTOR-LIKE PROTEIN KINASE-LIKE 1.4"/>
    <property type="match status" value="1"/>
</dbReference>
<keyword evidence="13" id="KW-1133">Transmembrane helix</keyword>
<evidence type="ECO:0000256" key="12">
    <source>
        <dbReference type="SAM" id="MobiDB-lite"/>
    </source>
</evidence>
<evidence type="ECO:0000256" key="1">
    <source>
        <dbReference type="ARBA" id="ARBA00004167"/>
    </source>
</evidence>
<evidence type="ECO:0000313" key="16">
    <source>
        <dbReference type="Proteomes" id="UP001642487"/>
    </source>
</evidence>
<feature type="compositionally biased region" description="Low complexity" evidence="12">
    <location>
        <begin position="686"/>
        <end position="704"/>
    </location>
</feature>
<feature type="region of interest" description="Disordered" evidence="12">
    <location>
        <begin position="683"/>
        <end position="710"/>
    </location>
</feature>
<dbReference type="PROSITE" id="PS50011">
    <property type="entry name" value="PROTEIN_KINASE_DOM"/>
    <property type="match status" value="1"/>
</dbReference>
<dbReference type="PANTHER" id="PTHR46008">
    <property type="entry name" value="LEAF RUST 10 DISEASE-RESISTANCE LOCUS RECEPTOR-LIKE PROTEIN KINASE-LIKE 1.4"/>
    <property type="match status" value="1"/>
</dbReference>
<evidence type="ECO:0000256" key="6">
    <source>
        <dbReference type="ARBA" id="ARBA00022777"/>
    </source>
</evidence>
<feature type="transmembrane region" description="Helical" evidence="13">
    <location>
        <begin position="50"/>
        <end position="69"/>
    </location>
</feature>
<dbReference type="InterPro" id="IPR017441">
    <property type="entry name" value="Protein_kinase_ATP_BS"/>
</dbReference>